<organism evidence="12 13">
    <name type="scientific">Bizionia arctica</name>
    <dbReference type="NCBI Taxonomy" id="1495645"/>
    <lineage>
        <taxon>Bacteria</taxon>
        <taxon>Pseudomonadati</taxon>
        <taxon>Bacteroidota</taxon>
        <taxon>Flavobacteriia</taxon>
        <taxon>Flavobacteriales</taxon>
        <taxon>Flavobacteriaceae</taxon>
        <taxon>Bizionia</taxon>
    </lineage>
</organism>
<reference evidence="12" key="2">
    <citation type="submission" date="2020-09" db="EMBL/GenBank/DDBJ databases">
        <authorList>
            <person name="Sun Q."/>
            <person name="Zhou Y."/>
        </authorList>
    </citation>
    <scope>NUCLEOTIDE SEQUENCE</scope>
    <source>
        <strain evidence="12">CGMCC 1.12751</strain>
    </source>
</reference>
<dbReference type="CDD" id="cd04413">
    <property type="entry name" value="NDPk_I"/>
    <property type="match status" value="1"/>
</dbReference>
<evidence type="ECO:0000313" key="13">
    <source>
        <dbReference type="Proteomes" id="UP000625976"/>
    </source>
</evidence>
<keyword evidence="13" id="KW-1185">Reference proteome</keyword>
<keyword evidence="4 8" id="KW-0808">Transferase</keyword>
<dbReference type="SUPFAM" id="SSF54919">
    <property type="entry name" value="Nucleoside diphosphate kinase, NDK"/>
    <property type="match status" value="1"/>
</dbReference>
<name>A0A917GUI4_9FLAO</name>
<feature type="binding site" evidence="8 9">
    <location>
        <position position="93"/>
    </location>
    <ligand>
        <name>ATP</name>
        <dbReference type="ChEBI" id="CHEBI:30616"/>
    </ligand>
</feature>
<dbReference type="NCBIfam" id="NF001908">
    <property type="entry name" value="PRK00668.1"/>
    <property type="match status" value="1"/>
</dbReference>
<feature type="binding site" evidence="8 9">
    <location>
        <position position="87"/>
    </location>
    <ligand>
        <name>ATP</name>
        <dbReference type="ChEBI" id="CHEBI:30616"/>
    </ligand>
</feature>
<dbReference type="Pfam" id="PF00334">
    <property type="entry name" value="NDK"/>
    <property type="match status" value="1"/>
</dbReference>
<feature type="binding site" evidence="8 9">
    <location>
        <position position="11"/>
    </location>
    <ligand>
        <name>ATP</name>
        <dbReference type="ChEBI" id="CHEBI:30616"/>
    </ligand>
</feature>
<accession>A0A917GUI4</accession>
<dbReference type="RefSeq" id="WP_188466481.1">
    <property type="nucleotide sequence ID" value="NZ_BMFQ01000004.1"/>
</dbReference>
<evidence type="ECO:0000256" key="2">
    <source>
        <dbReference type="ARBA" id="ARBA00008142"/>
    </source>
</evidence>
<evidence type="ECO:0000256" key="6">
    <source>
        <dbReference type="ARBA" id="ARBA00022777"/>
    </source>
</evidence>
<dbReference type="InterPro" id="IPR001564">
    <property type="entry name" value="Nucleoside_diP_kinase"/>
</dbReference>
<dbReference type="NCBIfam" id="NF011116">
    <property type="entry name" value="PRK14545.1"/>
    <property type="match status" value="1"/>
</dbReference>
<evidence type="ECO:0000256" key="8">
    <source>
        <dbReference type="HAMAP-Rule" id="MF_00451"/>
    </source>
</evidence>
<sequence>MATNRTFTMLKPDSVEKGYIGAILEKINASGFRIVAVKLTQMTKGDAEAFYAVHSERPFYGELVEYMTRGPILAAILEKENAVEDFRTLIGATNPADAAEGTIRKLYAASIGENAVHGSDSDENAAIESAFHFSGREMF</sequence>
<evidence type="ECO:0000256" key="9">
    <source>
        <dbReference type="PROSITE-ProRule" id="PRU00706"/>
    </source>
</evidence>
<evidence type="ECO:0000313" key="12">
    <source>
        <dbReference type="EMBL" id="GGG57737.1"/>
    </source>
</evidence>
<feature type="binding site" evidence="8 9">
    <location>
        <position position="114"/>
    </location>
    <ligand>
        <name>ATP</name>
        <dbReference type="ChEBI" id="CHEBI:30616"/>
    </ligand>
</feature>
<dbReference type="GO" id="GO:0004550">
    <property type="term" value="F:nucleoside diphosphate kinase activity"/>
    <property type="evidence" value="ECO:0007669"/>
    <property type="project" value="UniProtKB-UniRule"/>
</dbReference>
<dbReference type="PANTHER" id="PTHR46161:SF3">
    <property type="entry name" value="NUCLEOSIDE DIPHOSPHATE KINASE DDB_G0292928-RELATED"/>
    <property type="match status" value="1"/>
</dbReference>
<dbReference type="EMBL" id="BMFQ01000004">
    <property type="protein sequence ID" value="GGG57737.1"/>
    <property type="molecule type" value="Genomic_DNA"/>
</dbReference>
<keyword evidence="8" id="KW-0479">Metal-binding</keyword>
<evidence type="ECO:0000256" key="3">
    <source>
        <dbReference type="ARBA" id="ARBA00022553"/>
    </source>
</evidence>
<keyword evidence="7 8" id="KW-0067">ATP-binding</keyword>
<comment type="similarity">
    <text evidence="2 8 9 10">Belongs to the NDK family.</text>
</comment>
<protein>
    <recommendedName>
        <fullName evidence="8">Nucleoside diphosphate kinase</fullName>
        <shortName evidence="8">NDK</shortName>
        <shortName evidence="8">NDP kinase</shortName>
        <ecNumber evidence="8">2.7.4.6</ecNumber>
    </recommendedName>
    <alternativeName>
        <fullName evidence="8">Nucleoside-2-P kinase</fullName>
    </alternativeName>
</protein>
<dbReference type="GO" id="GO:0006183">
    <property type="term" value="P:GTP biosynthetic process"/>
    <property type="evidence" value="ECO:0007669"/>
    <property type="project" value="UniProtKB-UniRule"/>
</dbReference>
<evidence type="ECO:0000256" key="1">
    <source>
        <dbReference type="ARBA" id="ARBA00001946"/>
    </source>
</evidence>
<dbReference type="GO" id="GO:0046872">
    <property type="term" value="F:metal ion binding"/>
    <property type="evidence" value="ECO:0007669"/>
    <property type="project" value="UniProtKB-KW"/>
</dbReference>
<evidence type="ECO:0000256" key="5">
    <source>
        <dbReference type="ARBA" id="ARBA00022741"/>
    </source>
</evidence>
<proteinExistence type="inferred from homology"/>
<dbReference type="PANTHER" id="PTHR46161">
    <property type="entry name" value="NUCLEOSIDE DIPHOSPHATE KINASE"/>
    <property type="match status" value="1"/>
</dbReference>
<keyword evidence="6 8" id="KW-0418">Kinase</keyword>
<keyword evidence="8" id="KW-0963">Cytoplasm</keyword>
<dbReference type="InterPro" id="IPR034907">
    <property type="entry name" value="NDK-like_dom"/>
</dbReference>
<evidence type="ECO:0000259" key="11">
    <source>
        <dbReference type="SMART" id="SM00562"/>
    </source>
</evidence>
<comment type="catalytic activity">
    <reaction evidence="8">
        <text>a ribonucleoside 5'-diphosphate + ATP = a ribonucleoside 5'-triphosphate + ADP</text>
        <dbReference type="Rhea" id="RHEA:18113"/>
        <dbReference type="ChEBI" id="CHEBI:30616"/>
        <dbReference type="ChEBI" id="CHEBI:57930"/>
        <dbReference type="ChEBI" id="CHEBI:61557"/>
        <dbReference type="ChEBI" id="CHEBI:456216"/>
        <dbReference type="EC" id="2.7.4.6"/>
    </reaction>
</comment>
<feature type="binding site" evidence="8 9">
    <location>
        <position position="104"/>
    </location>
    <ligand>
        <name>ATP</name>
        <dbReference type="ChEBI" id="CHEBI:30616"/>
    </ligand>
</feature>
<reference evidence="12" key="1">
    <citation type="journal article" date="2014" name="Int. J. Syst. Evol. Microbiol.">
        <title>Complete genome sequence of Corynebacterium casei LMG S-19264T (=DSM 44701T), isolated from a smear-ripened cheese.</title>
        <authorList>
            <consortium name="US DOE Joint Genome Institute (JGI-PGF)"/>
            <person name="Walter F."/>
            <person name="Albersmeier A."/>
            <person name="Kalinowski J."/>
            <person name="Ruckert C."/>
        </authorList>
    </citation>
    <scope>NUCLEOTIDE SEQUENCE</scope>
    <source>
        <strain evidence="12">CGMCC 1.12751</strain>
    </source>
</reference>
<comment type="cofactor">
    <cofactor evidence="1 8">
        <name>Mg(2+)</name>
        <dbReference type="ChEBI" id="CHEBI:18420"/>
    </cofactor>
</comment>
<dbReference type="GO" id="GO:0005737">
    <property type="term" value="C:cytoplasm"/>
    <property type="evidence" value="ECO:0007669"/>
    <property type="project" value="UniProtKB-SubCell"/>
</dbReference>
<comment type="catalytic activity">
    <reaction evidence="8">
        <text>a 2'-deoxyribonucleoside 5'-diphosphate + ATP = a 2'-deoxyribonucleoside 5'-triphosphate + ADP</text>
        <dbReference type="Rhea" id="RHEA:44640"/>
        <dbReference type="ChEBI" id="CHEBI:30616"/>
        <dbReference type="ChEBI" id="CHEBI:61560"/>
        <dbReference type="ChEBI" id="CHEBI:73316"/>
        <dbReference type="ChEBI" id="CHEBI:456216"/>
        <dbReference type="EC" id="2.7.4.6"/>
    </reaction>
</comment>
<dbReference type="GO" id="GO:0005524">
    <property type="term" value="F:ATP binding"/>
    <property type="evidence" value="ECO:0007669"/>
    <property type="project" value="UniProtKB-UniRule"/>
</dbReference>
<comment type="subunit">
    <text evidence="8">Homotetramer.</text>
</comment>
<evidence type="ECO:0000256" key="7">
    <source>
        <dbReference type="ARBA" id="ARBA00022840"/>
    </source>
</evidence>
<keyword evidence="5 8" id="KW-0547">Nucleotide-binding</keyword>
<dbReference type="GO" id="GO:0006228">
    <property type="term" value="P:UTP biosynthetic process"/>
    <property type="evidence" value="ECO:0007669"/>
    <property type="project" value="UniProtKB-UniRule"/>
</dbReference>
<feature type="active site" description="Pros-phosphohistidine intermediate" evidence="8 9">
    <location>
        <position position="117"/>
    </location>
</feature>
<dbReference type="PROSITE" id="PS51374">
    <property type="entry name" value="NDPK_LIKE"/>
    <property type="match status" value="1"/>
</dbReference>
<dbReference type="GO" id="GO:0006241">
    <property type="term" value="P:CTP biosynthetic process"/>
    <property type="evidence" value="ECO:0007669"/>
    <property type="project" value="UniProtKB-UniRule"/>
</dbReference>
<keyword evidence="8" id="KW-0546">Nucleotide metabolism</keyword>
<comment type="subcellular location">
    <subcellularLocation>
        <location evidence="8">Cytoplasm</location>
    </subcellularLocation>
</comment>
<feature type="domain" description="Nucleoside diphosphate kinase-like" evidence="11">
    <location>
        <begin position="3"/>
        <end position="137"/>
    </location>
</feature>
<feature type="binding site" evidence="8 9">
    <location>
        <position position="59"/>
    </location>
    <ligand>
        <name>ATP</name>
        <dbReference type="ChEBI" id="CHEBI:30616"/>
    </ligand>
</feature>
<dbReference type="InterPro" id="IPR036850">
    <property type="entry name" value="NDK-like_dom_sf"/>
</dbReference>
<comment type="function">
    <text evidence="8">Major role in the synthesis of nucleoside triphosphates other than ATP. The ATP gamma phosphate is transferred to the NDP beta phosphate via a ping-pong mechanism, using a phosphorylated active-site intermediate.</text>
</comment>
<evidence type="ECO:0000256" key="10">
    <source>
        <dbReference type="RuleBase" id="RU004011"/>
    </source>
</evidence>
<gene>
    <name evidence="8 12" type="primary">ndk</name>
    <name evidence="12" type="ORF">GCM10010976_30750</name>
</gene>
<evidence type="ECO:0000256" key="4">
    <source>
        <dbReference type="ARBA" id="ARBA00022679"/>
    </source>
</evidence>
<dbReference type="SMART" id="SM00562">
    <property type="entry name" value="NDK"/>
    <property type="match status" value="1"/>
</dbReference>
<keyword evidence="3 8" id="KW-0597">Phosphoprotein</keyword>
<comment type="caution">
    <text evidence="12">The sequence shown here is derived from an EMBL/GenBank/DDBJ whole genome shotgun (WGS) entry which is preliminary data.</text>
</comment>
<keyword evidence="8" id="KW-0460">Magnesium</keyword>
<dbReference type="Proteomes" id="UP000625976">
    <property type="component" value="Unassembled WGS sequence"/>
</dbReference>
<dbReference type="FunFam" id="3.30.70.141:FF:000039">
    <property type="entry name" value="Nucleoside diphosphate kinase B"/>
    <property type="match status" value="1"/>
</dbReference>
<dbReference type="EC" id="2.7.4.6" evidence="8"/>
<dbReference type="AlphaFoldDB" id="A0A917GUI4"/>
<dbReference type="PRINTS" id="PR01243">
    <property type="entry name" value="NUCDPKINASE"/>
</dbReference>
<dbReference type="Gene3D" id="3.30.70.141">
    <property type="entry name" value="Nucleoside diphosphate kinase-like domain"/>
    <property type="match status" value="1"/>
</dbReference>
<dbReference type="HAMAP" id="MF_00451">
    <property type="entry name" value="NDP_kinase"/>
    <property type="match status" value="1"/>
</dbReference>